<feature type="compositionally biased region" description="Pro residues" evidence="1">
    <location>
        <begin position="24"/>
        <end position="37"/>
    </location>
</feature>
<dbReference type="Proteomes" id="UP000838748">
    <property type="component" value="Unassembled WGS sequence"/>
</dbReference>
<feature type="signal peptide" evidence="2">
    <location>
        <begin position="1"/>
        <end position="19"/>
    </location>
</feature>
<reference evidence="3" key="1">
    <citation type="submission" date="2021-11" db="EMBL/GenBank/DDBJ databases">
        <authorList>
            <person name="Rodrigo-Torres L."/>
            <person name="Arahal R. D."/>
            <person name="Lucena T."/>
        </authorList>
    </citation>
    <scope>NUCLEOTIDE SEQUENCE</scope>
    <source>
        <strain evidence="3">CECT 7928</strain>
    </source>
</reference>
<name>A0ABM8ZZF7_9VIBR</name>
<feature type="chain" id="PRO_5046334930" description="Lipoprotein" evidence="2">
    <location>
        <begin position="20"/>
        <end position="52"/>
    </location>
</feature>
<gene>
    <name evidence="3" type="ORF">VMF7928_00444</name>
</gene>
<evidence type="ECO:0000313" key="4">
    <source>
        <dbReference type="Proteomes" id="UP000838748"/>
    </source>
</evidence>
<proteinExistence type="predicted"/>
<keyword evidence="2" id="KW-0732">Signal</keyword>
<keyword evidence="4" id="KW-1185">Reference proteome</keyword>
<feature type="compositionally biased region" description="Polar residues" evidence="1">
    <location>
        <begin position="42"/>
        <end position="52"/>
    </location>
</feature>
<sequence length="52" mass="5287">MNDNFKIIMLVSVLLAALAGCQLPPGPGGPGPGPHGPHPFAETTSSVDLVQH</sequence>
<evidence type="ECO:0000313" key="3">
    <source>
        <dbReference type="EMBL" id="CAH0536481.1"/>
    </source>
</evidence>
<organism evidence="3 4">
    <name type="scientific">Vibrio marisflavi CECT 7928</name>
    <dbReference type="NCBI Taxonomy" id="634439"/>
    <lineage>
        <taxon>Bacteria</taxon>
        <taxon>Pseudomonadati</taxon>
        <taxon>Pseudomonadota</taxon>
        <taxon>Gammaproteobacteria</taxon>
        <taxon>Vibrionales</taxon>
        <taxon>Vibrionaceae</taxon>
        <taxon>Vibrio</taxon>
    </lineage>
</organism>
<feature type="region of interest" description="Disordered" evidence="1">
    <location>
        <begin position="22"/>
        <end position="52"/>
    </location>
</feature>
<dbReference type="EMBL" id="CAKLDM010000001">
    <property type="protein sequence ID" value="CAH0536481.1"/>
    <property type="molecule type" value="Genomic_DNA"/>
</dbReference>
<evidence type="ECO:0000256" key="1">
    <source>
        <dbReference type="SAM" id="MobiDB-lite"/>
    </source>
</evidence>
<accession>A0ABM8ZZF7</accession>
<dbReference type="PROSITE" id="PS51257">
    <property type="entry name" value="PROKAR_LIPOPROTEIN"/>
    <property type="match status" value="1"/>
</dbReference>
<evidence type="ECO:0008006" key="5">
    <source>
        <dbReference type="Google" id="ProtNLM"/>
    </source>
</evidence>
<evidence type="ECO:0000256" key="2">
    <source>
        <dbReference type="SAM" id="SignalP"/>
    </source>
</evidence>
<comment type="caution">
    <text evidence="3">The sequence shown here is derived from an EMBL/GenBank/DDBJ whole genome shotgun (WGS) entry which is preliminary data.</text>
</comment>
<protein>
    <recommendedName>
        <fullName evidence="5">Lipoprotein</fullName>
    </recommendedName>
</protein>
<dbReference type="RefSeq" id="WP_237359849.1">
    <property type="nucleotide sequence ID" value="NZ_CAKLDM010000001.1"/>
</dbReference>